<reference evidence="5" key="2">
    <citation type="submission" date="2015-02" db="EMBL/GenBank/DDBJ databases">
        <authorList>
            <person name="Chooi Y.-H."/>
        </authorList>
    </citation>
    <scope>NUCLEOTIDE SEQUENCE</scope>
</reference>
<dbReference type="Gene3D" id="4.10.40.10">
    <property type="match status" value="1"/>
</dbReference>
<dbReference type="GO" id="GO:0005576">
    <property type="term" value="C:extracellular region"/>
    <property type="evidence" value="ECO:0007669"/>
    <property type="project" value="UniProtKB-SubCell"/>
</dbReference>
<proteinExistence type="evidence at transcript level"/>
<keyword evidence="4" id="KW-0732">Signal</keyword>
<evidence type="ECO:0000256" key="4">
    <source>
        <dbReference type="SAM" id="SignalP"/>
    </source>
</evidence>
<evidence type="ECO:0000256" key="3">
    <source>
        <dbReference type="ARBA" id="ARBA00023157"/>
    </source>
</evidence>
<accession>A0A0K1D8W3</accession>
<evidence type="ECO:0000256" key="2">
    <source>
        <dbReference type="ARBA" id="ARBA00022525"/>
    </source>
</evidence>
<name>A0A0K1D8W3_9ARAC</name>
<dbReference type="EMBL" id="KP792930">
    <property type="protein sequence ID" value="AKT09006.1"/>
    <property type="molecule type" value="mRNA"/>
</dbReference>
<keyword evidence="2" id="KW-0964">Secreted</keyword>
<dbReference type="AlphaFoldDB" id="A0A0K1D8W3"/>
<dbReference type="Pfam" id="PF02819">
    <property type="entry name" value="Toxin_9"/>
    <property type="match status" value="1"/>
</dbReference>
<feature type="signal peptide" evidence="4">
    <location>
        <begin position="1"/>
        <end position="22"/>
    </location>
</feature>
<organism evidence="5">
    <name type="scientific">Dolomedes fimbriatus</name>
    <dbReference type="NCBI Taxonomy" id="1432569"/>
    <lineage>
        <taxon>Eukaryota</taxon>
        <taxon>Metazoa</taxon>
        <taxon>Ecdysozoa</taxon>
        <taxon>Arthropoda</taxon>
        <taxon>Chelicerata</taxon>
        <taxon>Arachnida</taxon>
        <taxon>Araneae</taxon>
        <taxon>Araneomorphae</taxon>
        <taxon>Entelegynae</taxon>
        <taxon>Lycosoidea</taxon>
        <taxon>Pisauridae</taxon>
        <taxon>Dolomedes</taxon>
    </lineage>
</organism>
<evidence type="ECO:0000313" key="5">
    <source>
        <dbReference type="EMBL" id="AKT09006.1"/>
    </source>
</evidence>
<protein>
    <submittedName>
        <fullName evidence="5">Putative neurotoxin LTDF 10-02</fullName>
    </submittedName>
</protein>
<sequence length="88" mass="9840">MRPNIYVFVFAVSLMVLFGVHAEQDSSDYAELTLEELRSYCAGAYKTCSKAVKCCKNGFYKRTCYCSTPAGTNCKCKKTLREIAGGWI</sequence>
<reference evidence="5" key="1">
    <citation type="journal article" date="2014" name="Sci. Data">
        <title>Comprehensive analysis of the venom gland transcriptome of the spider Dolomedes fimbriatus.</title>
        <authorList>
            <person name="Kozlov S.A."/>
            <person name="Lazarev V.N."/>
            <person name="Kostryukova E.S."/>
            <person name="Selezneva O.V."/>
            <person name="Ospanova E.A."/>
            <person name="Alexeev D.G."/>
            <person name="Govorun V.M."/>
            <person name="Grishin E.V."/>
        </authorList>
    </citation>
    <scope>NUCLEOTIDE SEQUENCE</scope>
</reference>
<dbReference type="InterPro" id="IPR004169">
    <property type="entry name" value="Spidertoxin"/>
</dbReference>
<keyword evidence="5" id="KW-0800">Toxin</keyword>
<keyword evidence="5" id="KW-0528">Neurotoxin</keyword>
<feature type="chain" id="PRO_5005458301" evidence="4">
    <location>
        <begin position="23"/>
        <end position="88"/>
    </location>
</feature>
<keyword evidence="3" id="KW-1015">Disulfide bond</keyword>
<dbReference type="GO" id="GO:0008200">
    <property type="term" value="F:ion channel inhibitor activity"/>
    <property type="evidence" value="ECO:0007669"/>
    <property type="project" value="InterPro"/>
</dbReference>
<comment type="subcellular location">
    <subcellularLocation>
        <location evidence="1">Secreted</location>
    </subcellularLocation>
</comment>
<evidence type="ECO:0000256" key="1">
    <source>
        <dbReference type="ARBA" id="ARBA00004613"/>
    </source>
</evidence>